<keyword evidence="6" id="KW-1185">Reference proteome</keyword>
<reference evidence="5 6" key="1">
    <citation type="submission" date="2022-11" db="EMBL/GenBank/DDBJ databases">
        <title>The characterization of three novel Bacteroidetes species and genomic analysis of their roles in tidal elemental geochemical cycles.</title>
        <authorList>
            <person name="Ma K."/>
        </authorList>
    </citation>
    <scope>NUCLEOTIDE SEQUENCE [LARGE SCALE GENOMIC DNA]</scope>
    <source>
        <strain evidence="5 6">M17</strain>
    </source>
</reference>
<dbReference type="InterPro" id="IPR029055">
    <property type="entry name" value="Ntn_hydrolases_N"/>
</dbReference>
<evidence type="ECO:0000256" key="4">
    <source>
        <dbReference type="SAM" id="Coils"/>
    </source>
</evidence>
<dbReference type="InterPro" id="IPR002692">
    <property type="entry name" value="S45"/>
</dbReference>
<sequence length="808" mass="92742">MNWLRFFFALALCLAWVYFLSNPISLGDTNVPPPGKIMSLNEGFWQNSEPVDTNEKTIEIKVDSLKGTVTVVYDSLNIPHVFAENRYDMFFAQGYVTARDRLWQMDFQVRGAAGRISEIVGDIALEYDRSMRRKGLPYSANNALQELLRDPETREAVLAYTSGVNEYISELEEKDYPVEYKILNYEPEEWSPLKTALLLKMMANDLAYRNNDFQFTNLYSKLGKELFDLLYPERLESEDPVINTDRKWDFDGYKYNQSMVDSIVNIYPENMLDQPDKDNGSNNWAVSGSKTKSGYPILANDPHLKLRLPSIWYMIHLQSPGYDVMGASLPGAPAVISGFNRNIAWGVTNARRDLVDWYSIKFKNKERKQYYHDGKYYPTRSKIETIKVKGKDDYKDTVIYTHHGPVMYDDSFKGDSSRIGFAMKWISHEKSNELKTFIELNAATNYDDYREALKHYISPAQNFVFASTDGDIAMTIQGKFPVKFPEQGKFVMDGTSSVYDWSNYIPMEHNASSLNPERGFVSSANQVPTAADYPYWYLAGDFEYYRNRVINEELTSMNDITIDDMKKLQQNNLNLKAKEILPWLLDTLDQSGLNDRQMEVYNTLKEWNFMNDPELVAPVYFNVWYDTLDDMIWKPVKDFDGPVQMPEYGVISSLLKNGTIKPYLDTFNIALNDSIRASFIRSVTVIDTLMSQRNDSLTWASYKDTYAQHLVPAFKGFNEEHLNIGGGSNIVNATKKNHGPAWRMIVSLEPGNVEAHAIIAGGQSGNPGSKGYNEYIRDWAMGKYYQLNFAETKEELTGSKLELNINQN</sequence>
<dbReference type="InterPro" id="IPR023343">
    <property type="entry name" value="Penicillin_amidase_dom1"/>
</dbReference>
<dbReference type="InterPro" id="IPR043146">
    <property type="entry name" value="Penicillin_amidase_N_B-knob"/>
</dbReference>
<evidence type="ECO:0000256" key="1">
    <source>
        <dbReference type="ARBA" id="ARBA00006586"/>
    </source>
</evidence>
<dbReference type="RefSeq" id="WP_266057729.1">
    <property type="nucleotide sequence ID" value="NZ_JAPFQN010000009.1"/>
</dbReference>
<dbReference type="InterPro" id="IPR014395">
    <property type="entry name" value="Pen/GL7ACA/AHL_acylase"/>
</dbReference>
<gene>
    <name evidence="5" type="ORF">OO013_14955</name>
</gene>
<dbReference type="Proteomes" id="UP001209885">
    <property type="component" value="Unassembled WGS sequence"/>
</dbReference>
<evidence type="ECO:0000256" key="3">
    <source>
        <dbReference type="ARBA" id="ARBA00023145"/>
    </source>
</evidence>
<dbReference type="Gene3D" id="2.30.120.10">
    <property type="match status" value="1"/>
</dbReference>
<dbReference type="Gene3D" id="1.10.439.10">
    <property type="entry name" value="Penicillin Amidohydrolase, domain 1"/>
    <property type="match status" value="1"/>
</dbReference>
<organism evidence="5 6">
    <name type="scientific">Mangrovivirga halotolerans</name>
    <dbReference type="NCBI Taxonomy" id="2993936"/>
    <lineage>
        <taxon>Bacteria</taxon>
        <taxon>Pseudomonadati</taxon>
        <taxon>Bacteroidota</taxon>
        <taxon>Cytophagia</taxon>
        <taxon>Cytophagales</taxon>
        <taxon>Mangrovivirgaceae</taxon>
        <taxon>Mangrovivirga</taxon>
    </lineage>
</organism>
<dbReference type="PANTHER" id="PTHR34218">
    <property type="entry name" value="PEPTIDASE S45 PENICILLIN AMIDASE"/>
    <property type="match status" value="1"/>
</dbReference>
<comment type="caution">
    <text evidence="5">The sequence shown here is derived from an EMBL/GenBank/DDBJ whole genome shotgun (WGS) entry which is preliminary data.</text>
</comment>
<keyword evidence="2" id="KW-0378">Hydrolase</keyword>
<dbReference type="SUPFAM" id="SSF56235">
    <property type="entry name" value="N-terminal nucleophile aminohydrolases (Ntn hydrolases)"/>
    <property type="match status" value="1"/>
</dbReference>
<name>A0ABT3RVB2_9BACT</name>
<dbReference type="PIRSF" id="PIRSF001227">
    <property type="entry name" value="Pen_acylase"/>
    <property type="match status" value="1"/>
</dbReference>
<comment type="similarity">
    <text evidence="1">Belongs to the peptidase S45 family.</text>
</comment>
<dbReference type="Gene3D" id="3.60.20.10">
    <property type="entry name" value="Glutamine Phosphoribosylpyrophosphate, subunit 1, domain 1"/>
    <property type="match status" value="1"/>
</dbReference>
<keyword evidence="3" id="KW-0865">Zymogen</keyword>
<keyword evidence="4" id="KW-0175">Coiled coil</keyword>
<dbReference type="PANTHER" id="PTHR34218:SF4">
    <property type="entry name" value="ACYL-HOMOSERINE LACTONE ACYLASE QUIP"/>
    <property type="match status" value="1"/>
</dbReference>
<evidence type="ECO:0000313" key="5">
    <source>
        <dbReference type="EMBL" id="MCX2745177.1"/>
    </source>
</evidence>
<protein>
    <submittedName>
        <fullName evidence="5">Penicillin acylase family protein</fullName>
    </submittedName>
</protein>
<feature type="coiled-coil region" evidence="4">
    <location>
        <begin position="551"/>
        <end position="578"/>
    </location>
</feature>
<accession>A0ABT3RVB2</accession>
<dbReference type="EMBL" id="JAPFQN010000009">
    <property type="protein sequence ID" value="MCX2745177.1"/>
    <property type="molecule type" value="Genomic_DNA"/>
</dbReference>
<dbReference type="CDD" id="cd03747">
    <property type="entry name" value="Ntn_PGA_like"/>
    <property type="match status" value="1"/>
</dbReference>
<proteinExistence type="inferred from homology"/>
<evidence type="ECO:0000256" key="2">
    <source>
        <dbReference type="ARBA" id="ARBA00022801"/>
    </source>
</evidence>
<evidence type="ECO:0000313" key="6">
    <source>
        <dbReference type="Proteomes" id="UP001209885"/>
    </source>
</evidence>
<dbReference type="Pfam" id="PF01804">
    <property type="entry name" value="Penicil_amidase"/>
    <property type="match status" value="1"/>
</dbReference>
<dbReference type="InterPro" id="IPR043147">
    <property type="entry name" value="Penicillin_amidase_A-knob"/>
</dbReference>
<dbReference type="Gene3D" id="1.10.1400.10">
    <property type="match status" value="1"/>
</dbReference>